<sequence>MMLRVLFLLTLFPLVAVSAQLPVPEHGPALRIQGSNTIGAALGPALVKGLLEHEGLQRVHIEPGDGPNEQRVVATTRQGKNVTIEVAAHGSSTGFAALKKAGADLAAASRPIKDSELVDLEPSGDLKSPEAEQVIAIDGLAIIVNPLNPLNTLDTEQLAQLFNGEISTWEDLGGIGGAVHLYARDDQSGTYDTFKELVLNRRGKPLASSARRFESSEALSDAVSRDPQGIGFIGLPYIRQAKAVAIADGDSQPMLPLNSLIATEDYPLSRRLFFYLPPTSHNPWARALVDFAQSRQGQAIVAANGFIAQQVQAMAVQPRASMPADYQAIARDAQRLSVNFRFEEGSASLDTKARQDVLRVVAYLKDHGKLDKQVTLVGFGDAKNDPQRTALLSKLRAMAVRRELVKNGVVLRDIRGFGAQMPVAANTADEGRIKNRRVEVWVY</sequence>
<dbReference type="PANTHER" id="PTHR30570">
    <property type="entry name" value="PERIPLASMIC PHOSPHATE BINDING COMPONENT OF PHOSPHATE ABC TRANSPORTER"/>
    <property type="match status" value="1"/>
</dbReference>
<organism evidence="5 6">
    <name type="scientific">Pseudomonas poae</name>
    <dbReference type="NCBI Taxonomy" id="200451"/>
    <lineage>
        <taxon>Bacteria</taxon>
        <taxon>Pseudomonadati</taxon>
        <taxon>Pseudomonadota</taxon>
        <taxon>Gammaproteobacteria</taxon>
        <taxon>Pseudomonadales</taxon>
        <taxon>Pseudomonadaceae</taxon>
        <taxon>Pseudomonas</taxon>
    </lineage>
</organism>
<evidence type="ECO:0000256" key="3">
    <source>
        <dbReference type="SAM" id="SignalP"/>
    </source>
</evidence>
<evidence type="ECO:0000256" key="2">
    <source>
        <dbReference type="PROSITE-ProRule" id="PRU00473"/>
    </source>
</evidence>
<keyword evidence="1 3" id="KW-0732">Signal</keyword>
<dbReference type="InterPro" id="IPR036737">
    <property type="entry name" value="OmpA-like_sf"/>
</dbReference>
<comment type="caution">
    <text evidence="5">The sequence shown here is derived from an EMBL/GenBank/DDBJ whole genome shotgun (WGS) entry which is preliminary data.</text>
</comment>
<dbReference type="Gene3D" id="3.40.190.10">
    <property type="entry name" value="Periplasmic binding protein-like II"/>
    <property type="match status" value="2"/>
</dbReference>
<feature type="chain" id="PRO_5042850930" evidence="3">
    <location>
        <begin position="19"/>
        <end position="443"/>
    </location>
</feature>
<feature type="domain" description="OmpA-like" evidence="4">
    <location>
        <begin position="329"/>
        <end position="443"/>
    </location>
</feature>
<dbReference type="Pfam" id="PF12849">
    <property type="entry name" value="PBP_like_2"/>
    <property type="match status" value="1"/>
</dbReference>
<dbReference type="RefSeq" id="WP_236326769.1">
    <property type="nucleotide sequence ID" value="NZ_CP142150.1"/>
</dbReference>
<dbReference type="InterPro" id="IPR006665">
    <property type="entry name" value="OmpA-like"/>
</dbReference>
<dbReference type="CDD" id="cd07185">
    <property type="entry name" value="OmpA_C-like"/>
    <property type="match status" value="1"/>
</dbReference>
<evidence type="ECO:0000313" key="5">
    <source>
        <dbReference type="EMBL" id="MCF5657954.1"/>
    </source>
</evidence>
<dbReference type="PROSITE" id="PS51123">
    <property type="entry name" value="OMPA_2"/>
    <property type="match status" value="1"/>
</dbReference>
<keyword evidence="2" id="KW-0472">Membrane</keyword>
<dbReference type="SUPFAM" id="SSF53850">
    <property type="entry name" value="Periplasmic binding protein-like II"/>
    <property type="match status" value="1"/>
</dbReference>
<dbReference type="SUPFAM" id="SSF103088">
    <property type="entry name" value="OmpA-like"/>
    <property type="match status" value="1"/>
</dbReference>
<dbReference type="Pfam" id="PF00691">
    <property type="entry name" value="OmpA"/>
    <property type="match status" value="1"/>
</dbReference>
<dbReference type="Proteomes" id="UP000814126">
    <property type="component" value="Unassembled WGS sequence"/>
</dbReference>
<dbReference type="GO" id="GO:0016020">
    <property type="term" value="C:membrane"/>
    <property type="evidence" value="ECO:0007669"/>
    <property type="project" value="UniProtKB-UniRule"/>
</dbReference>
<feature type="signal peptide" evidence="3">
    <location>
        <begin position="1"/>
        <end position="18"/>
    </location>
</feature>
<dbReference type="Gene3D" id="3.30.1330.60">
    <property type="entry name" value="OmpA-like domain"/>
    <property type="match status" value="1"/>
</dbReference>
<dbReference type="AlphaFoldDB" id="A0AAP2S5E4"/>
<dbReference type="CDD" id="cd13653">
    <property type="entry name" value="PBP2_phosphate_like_1"/>
    <property type="match status" value="1"/>
</dbReference>
<proteinExistence type="predicted"/>
<dbReference type="EMBL" id="WJZX01000163">
    <property type="protein sequence ID" value="MCF5657954.1"/>
    <property type="molecule type" value="Genomic_DNA"/>
</dbReference>
<name>A0AAP2S5E4_9PSED</name>
<evidence type="ECO:0000256" key="1">
    <source>
        <dbReference type="ARBA" id="ARBA00022729"/>
    </source>
</evidence>
<gene>
    <name evidence="5" type="ORF">GIV46_23370</name>
</gene>
<dbReference type="InterPro" id="IPR024370">
    <property type="entry name" value="PBP_domain"/>
</dbReference>
<accession>A0AAP2S5E4</accession>
<reference evidence="5" key="1">
    <citation type="submission" date="2019-11" db="EMBL/GenBank/DDBJ databases">
        <title>Epiphytic Pseudomonas syringae from cherry orchards.</title>
        <authorList>
            <person name="Hulin M.T."/>
        </authorList>
    </citation>
    <scope>NUCLEOTIDE SEQUENCE</scope>
    <source>
        <strain evidence="5">PA-2-1F</strain>
    </source>
</reference>
<evidence type="ECO:0000313" key="6">
    <source>
        <dbReference type="Proteomes" id="UP000814126"/>
    </source>
</evidence>
<dbReference type="InterPro" id="IPR050811">
    <property type="entry name" value="Phosphate_ABC_transporter"/>
</dbReference>
<protein>
    <submittedName>
        <fullName evidence="5">OmpA family protein</fullName>
    </submittedName>
</protein>
<dbReference type="PANTHER" id="PTHR30570:SF1">
    <property type="entry name" value="PHOSPHATE-BINDING PROTEIN PSTS"/>
    <property type="match status" value="1"/>
</dbReference>
<evidence type="ECO:0000259" key="4">
    <source>
        <dbReference type="PROSITE" id="PS51123"/>
    </source>
</evidence>